<dbReference type="RefSeq" id="XP_018231256.1">
    <property type="nucleotide sequence ID" value="XM_018372316.1"/>
</dbReference>
<dbReference type="Proteomes" id="UP000053447">
    <property type="component" value="Unassembled WGS sequence"/>
</dbReference>
<dbReference type="VEuPathDB" id="FungiDB:T551_00049"/>
<sequence>MFLLPISKKRRKRYRISADHSYPETGFLNGKISSPKKLLSTRKRQIEATYTILHLSLLRGDFLRARYAFSILIRCREVHLYDIWDLGLEILRHFEFDQQETYLKHLIVFYQASTYSSSLKDDTFSTQEFLRALVLLYIEKREFQKLLDMLEDYLLSAPYSENAVFYQYAGMAALELSRITTVSGESKQFHEKAEYMFQKAKEKGGTMLYIDYLNTSSSEESTESED</sequence>
<dbReference type="InterPro" id="IPR007224">
    <property type="entry name" value="TIF_Rrn11"/>
</dbReference>
<name>A0A0W4ZW21_PNEJ7</name>
<proteinExistence type="predicted"/>
<gene>
    <name evidence="1" type="ORF">T551_00049</name>
</gene>
<dbReference type="GO" id="GO:0042790">
    <property type="term" value="P:nucleolar large rRNA transcription by RNA polymerase I"/>
    <property type="evidence" value="ECO:0007669"/>
    <property type="project" value="TreeGrafter"/>
</dbReference>
<dbReference type="GO" id="GO:0001181">
    <property type="term" value="F:RNA polymerase I general transcription initiation factor activity"/>
    <property type="evidence" value="ECO:0007669"/>
    <property type="project" value="InterPro"/>
</dbReference>
<dbReference type="GeneID" id="28938571"/>
<dbReference type="EMBL" id="LFWA01000001">
    <property type="protein sequence ID" value="KTW32564.1"/>
    <property type="molecule type" value="Genomic_DNA"/>
</dbReference>
<dbReference type="AlphaFoldDB" id="A0A0W4ZW21"/>
<dbReference type="InterPro" id="IPR053029">
    <property type="entry name" value="RNA_pol_I-specific_init_factor"/>
</dbReference>
<comment type="caution">
    <text evidence="1">The sequence shown here is derived from an EMBL/GenBank/DDBJ whole genome shotgun (WGS) entry which is preliminary data.</text>
</comment>
<reference evidence="2" key="1">
    <citation type="journal article" date="2016" name="Nat. Commun.">
        <title>Genome analysis of three Pneumocystis species reveals adaptation mechanisms to life exclusively in mammalian hosts.</title>
        <authorList>
            <person name="Ma L."/>
            <person name="Chen Z."/>
            <person name="Huang D.W."/>
            <person name="Kutty G."/>
            <person name="Ishihara M."/>
            <person name="Wang H."/>
            <person name="Abouelleil A."/>
            <person name="Bishop L."/>
            <person name="Davey E."/>
            <person name="Deng R."/>
            <person name="Deng X."/>
            <person name="Fan L."/>
            <person name="Fantoni G."/>
            <person name="Fitzgerald M."/>
            <person name="Gogineni E."/>
            <person name="Goldberg J.M."/>
            <person name="Handley G."/>
            <person name="Hu X."/>
            <person name="Huber C."/>
            <person name="Jiao X."/>
            <person name="Jones K."/>
            <person name="Levin J.Z."/>
            <person name="Liu Y."/>
            <person name="Macdonald P."/>
            <person name="Melnikov A."/>
            <person name="Raley C."/>
            <person name="Sassi M."/>
            <person name="Sherman B.T."/>
            <person name="Song X."/>
            <person name="Sykes S."/>
            <person name="Tran B."/>
            <person name="Walsh L."/>
            <person name="Xia Y."/>
            <person name="Yang J."/>
            <person name="Young S."/>
            <person name="Zeng Q."/>
            <person name="Zheng X."/>
            <person name="Stephens R."/>
            <person name="Nusbaum C."/>
            <person name="Birren B.W."/>
            <person name="Azadi P."/>
            <person name="Lempicki R.A."/>
            <person name="Cuomo C.A."/>
            <person name="Kovacs J.A."/>
        </authorList>
    </citation>
    <scope>NUCLEOTIDE SEQUENCE [LARGE SCALE GENOMIC DNA]</scope>
    <source>
        <strain evidence="2">RU7</strain>
    </source>
</reference>
<dbReference type="GO" id="GO:0017025">
    <property type="term" value="F:TBP-class protein binding"/>
    <property type="evidence" value="ECO:0007669"/>
    <property type="project" value="TreeGrafter"/>
</dbReference>
<dbReference type="STRING" id="1408657.A0A0W4ZW21"/>
<dbReference type="PANTHER" id="PTHR28244:SF1">
    <property type="entry name" value="RNA POLYMERASE I-SPECIFIC TRANSCRIPTION INITIATION FACTOR RRN11"/>
    <property type="match status" value="1"/>
</dbReference>
<dbReference type="GO" id="GO:0070860">
    <property type="term" value="C:RNA polymerase I core factor complex"/>
    <property type="evidence" value="ECO:0007669"/>
    <property type="project" value="TreeGrafter"/>
</dbReference>
<dbReference type="GO" id="GO:0001164">
    <property type="term" value="F:RNA polymerase I core promoter sequence-specific DNA binding"/>
    <property type="evidence" value="ECO:0007669"/>
    <property type="project" value="InterPro"/>
</dbReference>
<dbReference type="PANTHER" id="PTHR28244">
    <property type="entry name" value="RNA POLYMERASE I-SPECIFIC TRANSCRIPTION INITIATION FACTOR RRN11"/>
    <property type="match status" value="1"/>
</dbReference>
<dbReference type="eggNOG" id="ENOG502SC4N">
    <property type="taxonomic scope" value="Eukaryota"/>
</dbReference>
<evidence type="ECO:0000313" key="1">
    <source>
        <dbReference type="EMBL" id="KTW32564.1"/>
    </source>
</evidence>
<keyword evidence="2" id="KW-1185">Reference proteome</keyword>
<dbReference type="Pfam" id="PF04090">
    <property type="entry name" value="Rrn11"/>
    <property type="match status" value="1"/>
</dbReference>
<dbReference type="OrthoDB" id="2159786at2759"/>
<protein>
    <submittedName>
        <fullName evidence="1">Uncharacterized protein</fullName>
    </submittedName>
</protein>
<organism evidence="1 2">
    <name type="scientific">Pneumocystis jirovecii (strain RU7)</name>
    <name type="common">Human pneumocystis pneumonia agent</name>
    <dbReference type="NCBI Taxonomy" id="1408657"/>
    <lineage>
        <taxon>Eukaryota</taxon>
        <taxon>Fungi</taxon>
        <taxon>Dikarya</taxon>
        <taxon>Ascomycota</taxon>
        <taxon>Taphrinomycotina</taxon>
        <taxon>Pneumocystomycetes</taxon>
        <taxon>Pneumocystaceae</taxon>
        <taxon>Pneumocystis</taxon>
    </lineage>
</organism>
<accession>A0A0W4ZW21</accession>
<evidence type="ECO:0000313" key="2">
    <source>
        <dbReference type="Proteomes" id="UP000053447"/>
    </source>
</evidence>